<dbReference type="PANTHER" id="PTHR42723:SF1">
    <property type="entry name" value="CHLOROPHYLL SYNTHASE, CHLOROPLASTIC"/>
    <property type="match status" value="1"/>
</dbReference>
<dbReference type="EC" id="2.4.2.45" evidence="6"/>
<feature type="transmembrane region" description="Helical" evidence="5">
    <location>
        <begin position="155"/>
        <end position="172"/>
    </location>
</feature>
<feature type="transmembrane region" description="Helical" evidence="5">
    <location>
        <begin position="130"/>
        <end position="149"/>
    </location>
</feature>
<dbReference type="InterPro" id="IPR044878">
    <property type="entry name" value="UbiA_sf"/>
</dbReference>
<dbReference type="InterPro" id="IPR000537">
    <property type="entry name" value="UbiA_prenyltransferase"/>
</dbReference>
<evidence type="ECO:0000256" key="5">
    <source>
        <dbReference type="SAM" id="Phobius"/>
    </source>
</evidence>
<dbReference type="Gene3D" id="1.10.357.140">
    <property type="entry name" value="UbiA prenyltransferase"/>
    <property type="match status" value="1"/>
</dbReference>
<feature type="transmembrane region" description="Helical" evidence="5">
    <location>
        <begin position="75"/>
        <end position="100"/>
    </location>
</feature>
<protein>
    <submittedName>
        <fullName evidence="6">Decaprenyl-phosphate phosphoribosyltransferase</fullName>
        <ecNumber evidence="6">2.4.2.45</ecNumber>
    </submittedName>
</protein>
<comment type="subcellular location">
    <subcellularLocation>
        <location evidence="1">Membrane</location>
        <topology evidence="1">Multi-pass membrane protein</topology>
    </subcellularLocation>
</comment>
<dbReference type="Pfam" id="PF01040">
    <property type="entry name" value="UbiA"/>
    <property type="match status" value="1"/>
</dbReference>
<dbReference type="InterPro" id="IPR050475">
    <property type="entry name" value="Prenyltransferase_related"/>
</dbReference>
<keyword evidence="6" id="KW-0808">Transferase</keyword>
<keyword evidence="7" id="KW-1185">Reference proteome</keyword>
<dbReference type="CDD" id="cd13963">
    <property type="entry name" value="PT_UbiA_2"/>
    <property type="match status" value="1"/>
</dbReference>
<gene>
    <name evidence="6" type="ORF">ACE1CC_14360</name>
</gene>
<evidence type="ECO:0000256" key="1">
    <source>
        <dbReference type="ARBA" id="ARBA00004141"/>
    </source>
</evidence>
<keyword evidence="4 5" id="KW-0472">Membrane</keyword>
<dbReference type="Proteomes" id="UP001576774">
    <property type="component" value="Unassembled WGS sequence"/>
</dbReference>
<dbReference type="RefSeq" id="WP_413271117.1">
    <property type="nucleotide sequence ID" value="NZ_JBHFNQ010000109.1"/>
</dbReference>
<comment type="caution">
    <text evidence="6">The sequence shown here is derived from an EMBL/GenBank/DDBJ whole genome shotgun (WGS) entry which is preliminary data.</text>
</comment>
<evidence type="ECO:0000256" key="2">
    <source>
        <dbReference type="ARBA" id="ARBA00022692"/>
    </source>
</evidence>
<evidence type="ECO:0000256" key="4">
    <source>
        <dbReference type="ARBA" id="ARBA00023136"/>
    </source>
</evidence>
<dbReference type="NCBIfam" id="NF008978">
    <property type="entry name" value="PRK12324.1-4"/>
    <property type="match status" value="1"/>
</dbReference>
<dbReference type="EMBL" id="JBHFNQ010000109">
    <property type="protein sequence ID" value="MFB2878031.1"/>
    <property type="molecule type" value="Genomic_DNA"/>
</dbReference>
<evidence type="ECO:0000313" key="7">
    <source>
        <dbReference type="Proteomes" id="UP001576774"/>
    </source>
</evidence>
<evidence type="ECO:0000313" key="6">
    <source>
        <dbReference type="EMBL" id="MFB2878031.1"/>
    </source>
</evidence>
<accession>A0ABV4X671</accession>
<feature type="transmembrane region" description="Helical" evidence="5">
    <location>
        <begin position="35"/>
        <end position="55"/>
    </location>
</feature>
<keyword evidence="6" id="KW-0328">Glycosyltransferase</keyword>
<organism evidence="6 7">
    <name type="scientific">Floridaenema aerugineum BLCC-F46</name>
    <dbReference type="NCBI Taxonomy" id="3153654"/>
    <lineage>
        <taxon>Bacteria</taxon>
        <taxon>Bacillati</taxon>
        <taxon>Cyanobacteriota</taxon>
        <taxon>Cyanophyceae</taxon>
        <taxon>Oscillatoriophycideae</taxon>
        <taxon>Aerosakkonematales</taxon>
        <taxon>Aerosakkonemataceae</taxon>
        <taxon>Floridanema</taxon>
        <taxon>Floridanema aerugineum</taxon>
    </lineage>
</organism>
<reference evidence="6 7" key="1">
    <citation type="submission" date="2024-09" db="EMBL/GenBank/DDBJ databases">
        <title>Floridaenema gen nov. (Aerosakkonemataceae, Aerosakkonematales ord. nov., Cyanobacteria) from benthic tropical and subtropical fresh waters, with the description of four new species.</title>
        <authorList>
            <person name="Moretto J.A."/>
            <person name="Berthold D.E."/>
            <person name="Lefler F.W."/>
            <person name="Huang I.-S."/>
            <person name="Laughinghouse H. IV."/>
        </authorList>
    </citation>
    <scope>NUCLEOTIDE SEQUENCE [LARGE SCALE GENOMIC DNA]</scope>
    <source>
        <strain evidence="6 7">BLCC-F46</strain>
    </source>
</reference>
<evidence type="ECO:0000256" key="3">
    <source>
        <dbReference type="ARBA" id="ARBA00022989"/>
    </source>
</evidence>
<keyword evidence="2 5" id="KW-0812">Transmembrane</keyword>
<name>A0ABV4X671_9CYAN</name>
<proteinExistence type="predicted"/>
<dbReference type="PANTHER" id="PTHR42723">
    <property type="entry name" value="CHLOROPHYLL SYNTHASE"/>
    <property type="match status" value="1"/>
</dbReference>
<dbReference type="GO" id="GO:0016757">
    <property type="term" value="F:glycosyltransferase activity"/>
    <property type="evidence" value="ECO:0007669"/>
    <property type="project" value="UniProtKB-KW"/>
</dbReference>
<sequence length="310" mass="34160">MKSPYLAALRPRQWTKNLIVFAAPLFAFSVNLESILGSFLAFALFCAASSSFYLLNDIVDVEADRKHPVKCKRPIASGAVSIPVAIAMAVVLLGGAVIIGWMRSRWLGATIISYALLQVAYNLKLKRTVILDVVAIAMGFVFRAYAGGAATKIPLSPWFLLCTAMLALFLGVEKRKAELRLIKISGGKTRAVLRRYSFGLLERMESVVTNGAILTYAIWSSGPQVNGASTPWMMLTLPFVMYGIFRYQLLSDPEEIARRTEVGNEGEVGGQSERPEEVLLKDRPILLTVVGWVLTSFAILWLKTQGIIIR</sequence>
<feature type="transmembrane region" description="Helical" evidence="5">
    <location>
        <begin position="284"/>
        <end position="302"/>
    </location>
</feature>
<feature type="transmembrane region" description="Helical" evidence="5">
    <location>
        <begin position="106"/>
        <end position="123"/>
    </location>
</feature>
<keyword evidence="3 5" id="KW-1133">Transmembrane helix</keyword>
<feature type="transmembrane region" description="Helical" evidence="5">
    <location>
        <begin position="231"/>
        <end position="249"/>
    </location>
</feature>